<dbReference type="RefSeq" id="WP_126630893.1">
    <property type="nucleotide sequence ID" value="NZ_BIFT01000002.1"/>
</dbReference>
<dbReference type="SUPFAM" id="SSF52540">
    <property type="entry name" value="P-loop containing nucleoside triphosphate hydrolases"/>
    <property type="match status" value="1"/>
</dbReference>
<organism evidence="2 3">
    <name type="scientific">Dictyobacter alpinus</name>
    <dbReference type="NCBI Taxonomy" id="2014873"/>
    <lineage>
        <taxon>Bacteria</taxon>
        <taxon>Bacillati</taxon>
        <taxon>Chloroflexota</taxon>
        <taxon>Ktedonobacteria</taxon>
        <taxon>Ktedonobacterales</taxon>
        <taxon>Dictyobacteraceae</taxon>
        <taxon>Dictyobacter</taxon>
    </lineage>
</organism>
<dbReference type="Proteomes" id="UP000287171">
    <property type="component" value="Unassembled WGS sequence"/>
</dbReference>
<gene>
    <name evidence="2" type="ORF">KDA_63410</name>
</gene>
<dbReference type="EMBL" id="BIFT01000002">
    <property type="protein sequence ID" value="GCE30857.1"/>
    <property type="molecule type" value="Genomic_DNA"/>
</dbReference>
<proteinExistence type="predicted"/>
<dbReference type="InterPro" id="IPR006083">
    <property type="entry name" value="PRK/URK"/>
</dbReference>
<reference evidence="3" key="1">
    <citation type="submission" date="2018-12" db="EMBL/GenBank/DDBJ databases">
        <title>Tengunoibacter tsumagoiensis gen. nov., sp. nov., Dictyobacter kobayashii sp. nov., D. alpinus sp. nov., and D. joshuensis sp. nov. and description of Dictyobacteraceae fam. nov. within the order Ktedonobacterales isolated from Tengu-no-mugimeshi.</title>
        <authorList>
            <person name="Wang C.M."/>
            <person name="Zheng Y."/>
            <person name="Sakai Y."/>
            <person name="Toyoda A."/>
            <person name="Minakuchi Y."/>
            <person name="Abe K."/>
            <person name="Yokota A."/>
            <person name="Yabe S."/>
        </authorList>
    </citation>
    <scope>NUCLEOTIDE SEQUENCE [LARGE SCALE GENOMIC DNA]</scope>
    <source>
        <strain evidence="3">Uno16</strain>
    </source>
</reference>
<dbReference type="PANTHER" id="PTHR10285">
    <property type="entry name" value="URIDINE KINASE"/>
    <property type="match status" value="1"/>
</dbReference>
<feature type="domain" description="Phosphoribulokinase/uridine kinase" evidence="1">
    <location>
        <begin position="22"/>
        <end position="201"/>
    </location>
</feature>
<evidence type="ECO:0000313" key="3">
    <source>
        <dbReference type="Proteomes" id="UP000287171"/>
    </source>
</evidence>
<dbReference type="AlphaFoldDB" id="A0A402BHY2"/>
<accession>A0A402BHY2</accession>
<dbReference type="GO" id="GO:0016301">
    <property type="term" value="F:kinase activity"/>
    <property type="evidence" value="ECO:0007669"/>
    <property type="project" value="InterPro"/>
</dbReference>
<dbReference type="GO" id="GO:0005524">
    <property type="term" value="F:ATP binding"/>
    <property type="evidence" value="ECO:0007669"/>
    <property type="project" value="InterPro"/>
</dbReference>
<keyword evidence="3" id="KW-1185">Reference proteome</keyword>
<evidence type="ECO:0000259" key="1">
    <source>
        <dbReference type="Pfam" id="PF00485"/>
    </source>
</evidence>
<dbReference type="Pfam" id="PF00485">
    <property type="entry name" value="PRK"/>
    <property type="match status" value="1"/>
</dbReference>
<dbReference type="OrthoDB" id="9764644at2"/>
<dbReference type="InterPro" id="IPR027417">
    <property type="entry name" value="P-loop_NTPase"/>
</dbReference>
<name>A0A402BHY2_9CHLR</name>
<dbReference type="Gene3D" id="3.40.50.300">
    <property type="entry name" value="P-loop containing nucleotide triphosphate hydrolases"/>
    <property type="match status" value="1"/>
</dbReference>
<dbReference type="PRINTS" id="PR00988">
    <property type="entry name" value="URIDINKINASE"/>
</dbReference>
<protein>
    <recommendedName>
        <fullName evidence="1">Phosphoribulokinase/uridine kinase domain-containing protein</fullName>
    </recommendedName>
</protein>
<sequence length="217" mass="25312">MLRMPTLISRFEDLPPAQVYLVAGPAASGKTTFSSQLASHLHAAVLSMDHYFVDEDQITVEHDEKYGEAPQWESPEAYDIQTLGQNIRELLHDGETLIPQYSFVSNRRVGYQRMHLQPGQPLVIEGLYTIRCEQFFREYADSLIKVFVVADLDIRRARARVRDVEERGKSLEIFELRRHFVELGERRWILKQEGDADFILEIHNDFSYDTFFSRTRS</sequence>
<evidence type="ECO:0000313" key="2">
    <source>
        <dbReference type="EMBL" id="GCE30857.1"/>
    </source>
</evidence>
<comment type="caution">
    <text evidence="2">The sequence shown here is derived from an EMBL/GenBank/DDBJ whole genome shotgun (WGS) entry which is preliminary data.</text>
</comment>